<evidence type="ECO:0000256" key="1">
    <source>
        <dbReference type="ARBA" id="ARBA00001964"/>
    </source>
</evidence>
<protein>
    <submittedName>
        <fullName evidence="5">Alpha-ketoacid dehydrogenase subunit beta</fullName>
    </submittedName>
</protein>
<dbReference type="Pfam" id="PF02779">
    <property type="entry name" value="Transket_pyr"/>
    <property type="match status" value="1"/>
</dbReference>
<gene>
    <name evidence="5" type="ORF">F6V30_05925</name>
</gene>
<dbReference type="NCBIfam" id="NF006667">
    <property type="entry name" value="PRK09212.1"/>
    <property type="match status" value="1"/>
</dbReference>
<dbReference type="InterPro" id="IPR005475">
    <property type="entry name" value="Transketolase-like_Pyr-bd"/>
</dbReference>
<dbReference type="SMART" id="SM00861">
    <property type="entry name" value="Transket_pyr"/>
    <property type="match status" value="1"/>
</dbReference>
<evidence type="ECO:0000256" key="2">
    <source>
        <dbReference type="ARBA" id="ARBA00023002"/>
    </source>
</evidence>
<accession>A0ABQ6TTJ9</accession>
<dbReference type="SUPFAM" id="SSF52922">
    <property type="entry name" value="TK C-terminal domain-like"/>
    <property type="match status" value="1"/>
</dbReference>
<organism evidence="5 6">
    <name type="scientific">Oryzomonas sagensis</name>
    <dbReference type="NCBI Taxonomy" id="2603857"/>
    <lineage>
        <taxon>Bacteria</taxon>
        <taxon>Pseudomonadati</taxon>
        <taxon>Thermodesulfobacteriota</taxon>
        <taxon>Desulfuromonadia</taxon>
        <taxon>Geobacterales</taxon>
        <taxon>Geobacteraceae</taxon>
        <taxon>Oryzomonas</taxon>
    </lineage>
</organism>
<evidence type="ECO:0000259" key="4">
    <source>
        <dbReference type="SMART" id="SM00861"/>
    </source>
</evidence>
<dbReference type="EMBL" id="VZRA01000001">
    <property type="protein sequence ID" value="KAB0672104.1"/>
    <property type="molecule type" value="Genomic_DNA"/>
</dbReference>
<comment type="caution">
    <text evidence="5">The sequence shown here is derived from an EMBL/GenBank/DDBJ whole genome shotgun (WGS) entry which is preliminary data.</text>
</comment>
<keyword evidence="2" id="KW-0560">Oxidoreductase</keyword>
<sequence>MSEMTYRDAINLALKEEMRRDPSVVVLGEDVALYEGSFKVTRGLLSEFGEERVKDTPISENTIVGVAVGAAMGGLRPVAELMTVNFALLAMDQIVNHMTKIHYMFGGQTVVPMTIRMPGGGGSQLGAQHSQSLETFFMHCPGMRVAYPATPADAKGLLKSAIRDNNPVIFLEHELLYNSKGEVPEDPEFLVPIGKAAVKRPGERVTIVAYARMTVLALQAAEELAKEGISCEVVDLRSLAPLDDDTVMASVKKTGRAVVVEECWRTCGLGAEIASRIFENCFDLLQAPVRRVSGLDVPMPYSRKIEKLCIPQAETIVQAVRDVVNGRY</sequence>
<dbReference type="PANTHER" id="PTHR43257">
    <property type="entry name" value="PYRUVATE DEHYDROGENASE E1 COMPONENT BETA SUBUNIT"/>
    <property type="match status" value="1"/>
</dbReference>
<feature type="domain" description="Transketolase-like pyrimidine-binding" evidence="4">
    <location>
        <begin position="4"/>
        <end position="179"/>
    </location>
</feature>
<dbReference type="PANTHER" id="PTHR43257:SF2">
    <property type="entry name" value="PYRUVATE DEHYDROGENASE E1 COMPONENT SUBUNIT BETA"/>
    <property type="match status" value="1"/>
</dbReference>
<dbReference type="Pfam" id="PF02780">
    <property type="entry name" value="Transketolase_C"/>
    <property type="match status" value="1"/>
</dbReference>
<keyword evidence="6" id="KW-1185">Reference proteome</keyword>
<dbReference type="Gene3D" id="3.40.50.970">
    <property type="match status" value="1"/>
</dbReference>
<evidence type="ECO:0000313" key="6">
    <source>
        <dbReference type="Proteomes" id="UP000798046"/>
    </source>
</evidence>
<dbReference type="Proteomes" id="UP000798046">
    <property type="component" value="Unassembled WGS sequence"/>
</dbReference>
<dbReference type="SUPFAM" id="SSF52518">
    <property type="entry name" value="Thiamin diphosphate-binding fold (THDP-binding)"/>
    <property type="match status" value="1"/>
</dbReference>
<dbReference type="InterPro" id="IPR009014">
    <property type="entry name" value="Transketo_C/PFOR_II"/>
</dbReference>
<evidence type="ECO:0000256" key="3">
    <source>
        <dbReference type="ARBA" id="ARBA00023052"/>
    </source>
</evidence>
<dbReference type="InterPro" id="IPR029061">
    <property type="entry name" value="THDP-binding"/>
</dbReference>
<dbReference type="CDD" id="cd07036">
    <property type="entry name" value="TPP_PYR_E1-PDHc-beta_like"/>
    <property type="match status" value="1"/>
</dbReference>
<keyword evidence="3" id="KW-0786">Thiamine pyrophosphate</keyword>
<comment type="cofactor">
    <cofactor evidence="1">
        <name>thiamine diphosphate</name>
        <dbReference type="ChEBI" id="CHEBI:58937"/>
    </cofactor>
</comment>
<dbReference type="InterPro" id="IPR033248">
    <property type="entry name" value="Transketolase_C"/>
</dbReference>
<name>A0ABQ6TTJ9_9BACT</name>
<dbReference type="Gene3D" id="3.40.50.920">
    <property type="match status" value="1"/>
</dbReference>
<proteinExistence type="predicted"/>
<reference evidence="5 6" key="1">
    <citation type="journal article" date="2020" name="Microorganisms">
        <title>Description of Three Novel Members in the Family Geobacteraceae, Oryzomonas japonicum gen. nov., sp. nov., Oryzomonas sagensis sp. nov., and Oryzomonas ruber sp. nov.</title>
        <authorList>
            <person name="Xu Z."/>
            <person name="Masuda Y."/>
            <person name="Hayakawa C."/>
            <person name="Ushijima N."/>
            <person name="Kawano K."/>
            <person name="Shiratori Y."/>
            <person name="Senoo K."/>
            <person name="Itoh H."/>
        </authorList>
    </citation>
    <scope>NUCLEOTIDE SEQUENCE [LARGE SCALE GENOMIC DNA]</scope>
    <source>
        <strain evidence="5 6">Red100</strain>
    </source>
</reference>
<evidence type="ECO:0000313" key="5">
    <source>
        <dbReference type="EMBL" id="KAB0672104.1"/>
    </source>
</evidence>